<evidence type="ECO:0000313" key="2">
    <source>
        <dbReference type="EMBL" id="MEF2255776.1"/>
    </source>
</evidence>
<gene>
    <name evidence="2" type="ORF">V2V91_11625</name>
</gene>
<evidence type="ECO:0000313" key="3">
    <source>
        <dbReference type="Proteomes" id="UP001351900"/>
    </source>
</evidence>
<dbReference type="PANTHER" id="PTHR34853">
    <property type="match status" value="1"/>
</dbReference>
<dbReference type="InterPro" id="IPR005152">
    <property type="entry name" value="Lipase_secreted"/>
</dbReference>
<name>A0ABU7V9T0_9MICO</name>
<dbReference type="RefSeq" id="WP_292707387.1">
    <property type="nucleotide sequence ID" value="NZ_BAAAUO010000001.1"/>
</dbReference>
<reference evidence="2 3" key="1">
    <citation type="submission" date="2024-01" db="EMBL/GenBank/DDBJ databases">
        <title>the genome sequence of strain Microbacterium schleiferi NBRC 15075.</title>
        <authorList>
            <person name="Ding Y."/>
            <person name="Zhang G."/>
        </authorList>
    </citation>
    <scope>NUCLEOTIDE SEQUENCE [LARGE SCALE GENOMIC DNA]</scope>
    <source>
        <strain evidence="2 3">NBRC 15075</strain>
    </source>
</reference>
<protein>
    <submittedName>
        <fullName evidence="2">Lipase family protein</fullName>
    </submittedName>
</protein>
<dbReference type="InterPro" id="IPR029058">
    <property type="entry name" value="AB_hydrolase_fold"/>
</dbReference>
<proteinExistence type="predicted"/>
<feature type="transmembrane region" description="Helical" evidence="1">
    <location>
        <begin position="28"/>
        <end position="49"/>
    </location>
</feature>
<dbReference type="Gene3D" id="3.40.50.1820">
    <property type="entry name" value="alpha/beta hydrolase"/>
    <property type="match status" value="2"/>
</dbReference>
<dbReference type="PIRSF" id="PIRSF029171">
    <property type="entry name" value="Esterase_LipA"/>
    <property type="match status" value="1"/>
</dbReference>
<dbReference type="EMBL" id="JAZHOV010000006">
    <property type="protein sequence ID" value="MEF2255776.1"/>
    <property type="molecule type" value="Genomic_DNA"/>
</dbReference>
<keyword evidence="1" id="KW-1133">Transmembrane helix</keyword>
<accession>A0ABU7V9T0</accession>
<dbReference type="Pfam" id="PF03583">
    <property type="entry name" value="LIP"/>
    <property type="match status" value="1"/>
</dbReference>
<keyword evidence="3" id="KW-1185">Reference proteome</keyword>
<dbReference type="SUPFAM" id="SSF53474">
    <property type="entry name" value="alpha/beta-Hydrolases"/>
    <property type="match status" value="1"/>
</dbReference>
<organism evidence="2 3">
    <name type="scientific">Microbacterium schleiferi</name>
    <dbReference type="NCBI Taxonomy" id="69362"/>
    <lineage>
        <taxon>Bacteria</taxon>
        <taxon>Bacillati</taxon>
        <taxon>Actinomycetota</taxon>
        <taxon>Actinomycetes</taxon>
        <taxon>Micrococcales</taxon>
        <taxon>Microbacteriaceae</taxon>
        <taxon>Microbacterium</taxon>
    </lineage>
</organism>
<keyword evidence="1" id="KW-0812">Transmembrane</keyword>
<dbReference type="PANTHER" id="PTHR34853:SF1">
    <property type="entry name" value="LIPASE 5"/>
    <property type="match status" value="1"/>
</dbReference>
<comment type="caution">
    <text evidence="2">The sequence shown here is derived from an EMBL/GenBank/DDBJ whole genome shotgun (WGS) entry which is preliminary data.</text>
</comment>
<evidence type="ECO:0000256" key="1">
    <source>
        <dbReference type="SAM" id="Phobius"/>
    </source>
</evidence>
<keyword evidence="1" id="KW-0472">Membrane</keyword>
<dbReference type="Proteomes" id="UP001351900">
    <property type="component" value="Unassembled WGS sequence"/>
</dbReference>
<sequence>MRSKRTARKRLASEESETVVRRPRNHRLALGVAAGLLAVVGVVVAVAALRIAGDIAEQNDLAAFYQQPADALDGDPGTIVRSEALLGVPFDARAWRVMYRTTDLNGQSVVATGIIVTPLGPAPAGGRTVLAWGHPTTGTAPECAPSRALDPYELIEGMRLLLDRGYTIAATDYVGMGTAGPDSYLVGATGGNAVLDAVRAAQQLPGAEASDRVVLWGHSQGGQAVLFAAQRAPQYAPELSVEGVAVAAPAADLTTLLSDHIDDISGVTIGSYAFAAYSEVYADRGATIESILTPDAQQILPEMNALCLLADMDTLHHIAQPVVGRFATADPGTVQPWKDLLAENSAGGTAFDAPLLVAQGLSDTLVIPSATAEFVAHERSLGIDVDSHQIRDATHATIAYFALPALMGWLDDHGL</sequence>